<keyword evidence="5" id="KW-1185">Reference proteome</keyword>
<dbReference type="PROSITE" id="PS50067">
    <property type="entry name" value="KINESIN_MOTOR_2"/>
    <property type="match status" value="1"/>
</dbReference>
<dbReference type="OrthoDB" id="123929at2759"/>
<dbReference type="PANTHER" id="PTHR24115">
    <property type="entry name" value="KINESIN-RELATED"/>
    <property type="match status" value="1"/>
</dbReference>
<dbReference type="GO" id="GO:0016887">
    <property type="term" value="F:ATP hydrolysis activity"/>
    <property type="evidence" value="ECO:0007669"/>
    <property type="project" value="TreeGrafter"/>
</dbReference>
<dbReference type="GO" id="GO:0007018">
    <property type="term" value="P:microtubule-based movement"/>
    <property type="evidence" value="ECO:0007669"/>
    <property type="project" value="InterPro"/>
</dbReference>
<accession>A0A7G2CVB8</accession>
<dbReference type="GO" id="GO:0008017">
    <property type="term" value="F:microtubule binding"/>
    <property type="evidence" value="ECO:0007669"/>
    <property type="project" value="InterPro"/>
</dbReference>
<dbReference type="GO" id="GO:0005524">
    <property type="term" value="F:ATP binding"/>
    <property type="evidence" value="ECO:0007669"/>
    <property type="project" value="UniProtKB-UniRule"/>
</dbReference>
<dbReference type="PRINTS" id="PR00380">
    <property type="entry name" value="KINESINHEAVY"/>
</dbReference>
<name>A0A7G2CVB8_9TRYP</name>
<dbReference type="SMART" id="SM00129">
    <property type="entry name" value="KISc"/>
    <property type="match status" value="1"/>
</dbReference>
<dbReference type="SUPFAM" id="SSF52540">
    <property type="entry name" value="P-loop containing nucleoside triphosphate hydrolases"/>
    <property type="match status" value="1"/>
</dbReference>
<evidence type="ECO:0000313" key="5">
    <source>
        <dbReference type="Proteomes" id="UP000515908"/>
    </source>
</evidence>
<dbReference type="InterPro" id="IPR036961">
    <property type="entry name" value="Kinesin_motor_dom_sf"/>
</dbReference>
<dbReference type="InterPro" id="IPR027640">
    <property type="entry name" value="Kinesin-like_fam"/>
</dbReference>
<proteinExistence type="inferred from homology"/>
<comment type="similarity">
    <text evidence="1">Belongs to the TRAFAC class myosin-kinesin ATPase superfamily. Kinesin family.</text>
</comment>
<evidence type="ECO:0000313" key="4">
    <source>
        <dbReference type="EMBL" id="CAD2222363.1"/>
    </source>
</evidence>
<dbReference type="Gene3D" id="3.40.850.10">
    <property type="entry name" value="Kinesin motor domain"/>
    <property type="match status" value="1"/>
</dbReference>
<dbReference type="GO" id="GO:0005874">
    <property type="term" value="C:microtubule"/>
    <property type="evidence" value="ECO:0007669"/>
    <property type="project" value="TreeGrafter"/>
</dbReference>
<feature type="compositionally biased region" description="Basic and acidic residues" evidence="2">
    <location>
        <begin position="570"/>
        <end position="586"/>
    </location>
</feature>
<evidence type="ECO:0000256" key="2">
    <source>
        <dbReference type="SAM" id="MobiDB-lite"/>
    </source>
</evidence>
<dbReference type="VEuPathDB" id="TriTrypDB:ADEAN_000990700"/>
<feature type="binding site" evidence="1">
    <location>
        <begin position="18"/>
        <end position="25"/>
    </location>
    <ligand>
        <name>ATP</name>
        <dbReference type="ChEBI" id="CHEBI:30616"/>
    </ligand>
</feature>
<keyword evidence="1" id="KW-0067">ATP-binding</keyword>
<gene>
    <name evidence="4" type="ORF">ADEAN_000990700</name>
</gene>
<dbReference type="InterPro" id="IPR001752">
    <property type="entry name" value="Kinesin_motor_dom"/>
</dbReference>
<dbReference type="EMBL" id="LR877169">
    <property type="protein sequence ID" value="CAD2222363.1"/>
    <property type="molecule type" value="Genomic_DNA"/>
</dbReference>
<keyword evidence="1" id="KW-0505">Motor protein</keyword>
<dbReference type="GO" id="GO:0005871">
    <property type="term" value="C:kinesin complex"/>
    <property type="evidence" value="ECO:0007669"/>
    <property type="project" value="TreeGrafter"/>
</dbReference>
<organism evidence="4 5">
    <name type="scientific">Angomonas deanei</name>
    <dbReference type="NCBI Taxonomy" id="59799"/>
    <lineage>
        <taxon>Eukaryota</taxon>
        <taxon>Discoba</taxon>
        <taxon>Euglenozoa</taxon>
        <taxon>Kinetoplastea</taxon>
        <taxon>Metakinetoplastina</taxon>
        <taxon>Trypanosomatida</taxon>
        <taxon>Trypanosomatidae</taxon>
        <taxon>Strigomonadinae</taxon>
        <taxon>Angomonas</taxon>
    </lineage>
</organism>
<sequence length="705" mass="77631">MSSATKENPDTLCFLAYGHTSSGKTHSIAGNEKEAGILTLCVEELLRREGLVEVTMLEVYMDSVYDLLSNGDARRIRRRSTGGGSMAILVENLTTCTLSTVEQWKSVSSYGMKSRRTAATERNARSSRSHAIFTLKSPGVRLCLVDLAGSERQTVFSPQLNKESISINKSLSRLSTVLEALSVQQVKEDGSRSYVNFRDTTLTVLLQRYLNGASSTTFLSCIHPSLSFYQETLSTLRYTQRLRKIKTSFVKPDANEMSLMKVTEHQELLDELARLRQFVEENKMTAADKAVAQEKRILELEKSLEKQKSVNQAAGSVAPASHHHPQRVKDTRRIAGWLLSRVLGQLPQINVGYDDYFDRFFPSSIQVIGYVSTMAHLAPREDGDVKLAFLDVGDLAIGLSMVDAGIPSFVRLHRITCRDVDSWEAHEFDEAGHLVYVFAFFEVDQSVMEQMNEGDDEGESLECCRGYMSSEPLLPIATVVCVPESLPDEVKERVLQRLVTLQGEQDEALDQQNRSCDRSLSEENNVALDQLVDDSLVGEEEKDAMTSSSSSLSREVARQALDTSHIVTPYRDDSDSDSSKVGREVSDTGVARNLDINPEESSDGDERVEPIVEEAPPAVKNAAVTPERKAGGVVDDSCEDGTGVVQEPKITIVKPTPATPQPPPTHGAKTPGKALPPPDINKAKKNSKKDDKLVKHSGCSGCSLL</sequence>
<keyword evidence="1" id="KW-0547">Nucleotide-binding</keyword>
<reference evidence="4 5" key="1">
    <citation type="submission" date="2020-08" db="EMBL/GenBank/DDBJ databases">
        <authorList>
            <person name="Newling K."/>
            <person name="Davey J."/>
            <person name="Forrester S."/>
        </authorList>
    </citation>
    <scope>NUCLEOTIDE SEQUENCE [LARGE SCALE GENOMIC DNA]</scope>
    <source>
        <strain evidence="5">Crithidia deanei Carvalho (ATCC PRA-265)</strain>
    </source>
</reference>
<dbReference type="Proteomes" id="UP000515908">
    <property type="component" value="Chromosome 25"/>
</dbReference>
<dbReference type="PANTHER" id="PTHR24115:SF929">
    <property type="entry name" value="KINESIN-LIKE PROTEIN AT 31E, ISOFORM A"/>
    <property type="match status" value="1"/>
</dbReference>
<feature type="region of interest" description="Disordered" evidence="2">
    <location>
        <begin position="563"/>
        <end position="705"/>
    </location>
</feature>
<feature type="domain" description="Kinesin motor" evidence="3">
    <location>
        <begin position="1"/>
        <end position="245"/>
    </location>
</feature>
<dbReference type="AlphaFoldDB" id="A0A7G2CVB8"/>
<dbReference type="GO" id="GO:0003777">
    <property type="term" value="F:microtubule motor activity"/>
    <property type="evidence" value="ECO:0007669"/>
    <property type="project" value="InterPro"/>
</dbReference>
<evidence type="ECO:0000256" key="1">
    <source>
        <dbReference type="PROSITE-ProRule" id="PRU00283"/>
    </source>
</evidence>
<dbReference type="Pfam" id="PF00225">
    <property type="entry name" value="Kinesin"/>
    <property type="match status" value="1"/>
</dbReference>
<protein>
    <submittedName>
        <fullName evidence="4">Kinesin motor domain containing protein, putative</fullName>
    </submittedName>
</protein>
<dbReference type="InterPro" id="IPR027417">
    <property type="entry name" value="P-loop_NTPase"/>
</dbReference>
<evidence type="ECO:0000259" key="3">
    <source>
        <dbReference type="PROSITE" id="PS50067"/>
    </source>
</evidence>